<evidence type="ECO:0000256" key="5">
    <source>
        <dbReference type="SAM" id="MobiDB-lite"/>
    </source>
</evidence>
<evidence type="ECO:0000313" key="6">
    <source>
        <dbReference type="EMBL" id="GBG33072.1"/>
    </source>
</evidence>
<dbReference type="InterPro" id="IPR011989">
    <property type="entry name" value="ARM-like"/>
</dbReference>
<name>A0A2R5GQC5_9STRA</name>
<evidence type="ECO:0000256" key="1">
    <source>
        <dbReference type="ARBA" id="ARBA00010394"/>
    </source>
</evidence>
<keyword evidence="3" id="KW-0653">Protein transport</keyword>
<gene>
    <name evidence="6" type="ORF">FCC1311_092962</name>
</gene>
<proteinExistence type="inferred from homology"/>
<dbReference type="Pfam" id="PF00514">
    <property type="entry name" value="Arm"/>
    <property type="match status" value="1"/>
</dbReference>
<dbReference type="Proteomes" id="UP000241890">
    <property type="component" value="Unassembled WGS sequence"/>
</dbReference>
<dbReference type="SMART" id="SM00185">
    <property type="entry name" value="ARM"/>
    <property type="match status" value="5"/>
</dbReference>
<feature type="region of interest" description="Disordered" evidence="5">
    <location>
        <begin position="604"/>
        <end position="667"/>
    </location>
</feature>
<feature type="region of interest" description="Disordered" evidence="5">
    <location>
        <begin position="1"/>
        <end position="35"/>
    </location>
</feature>
<dbReference type="InterPro" id="IPR000225">
    <property type="entry name" value="Armadillo"/>
</dbReference>
<dbReference type="InParanoid" id="A0A2R5GQC5"/>
<comment type="similarity">
    <text evidence="1">Belongs to the importin alpha family.</text>
</comment>
<accession>A0A2R5GQC5</accession>
<reference evidence="6 7" key="1">
    <citation type="submission" date="2017-12" db="EMBL/GenBank/DDBJ databases">
        <title>Sequencing, de novo assembly and annotation of complete genome of a new Thraustochytrid species, strain FCC1311.</title>
        <authorList>
            <person name="Sedici K."/>
            <person name="Godart F."/>
            <person name="Aiese Cigliano R."/>
            <person name="Sanseverino W."/>
            <person name="Barakat M."/>
            <person name="Ortet P."/>
            <person name="Marechal E."/>
            <person name="Cagnac O."/>
            <person name="Amato A."/>
        </authorList>
    </citation>
    <scope>NUCLEOTIDE SEQUENCE [LARGE SCALE GENOMIC DNA]</scope>
</reference>
<dbReference type="PANTHER" id="PTHR23316">
    <property type="entry name" value="IMPORTIN ALPHA"/>
    <property type="match status" value="1"/>
</dbReference>
<dbReference type="GO" id="GO:0015031">
    <property type="term" value="P:protein transport"/>
    <property type="evidence" value="ECO:0007669"/>
    <property type="project" value="UniProtKB-KW"/>
</dbReference>
<keyword evidence="2" id="KW-0813">Transport</keyword>
<dbReference type="PROSITE" id="PS50176">
    <property type="entry name" value="ARM_REPEAT"/>
    <property type="match status" value="1"/>
</dbReference>
<dbReference type="InterPro" id="IPR016024">
    <property type="entry name" value="ARM-type_fold"/>
</dbReference>
<evidence type="ECO:0000256" key="4">
    <source>
        <dbReference type="PROSITE-ProRule" id="PRU00259"/>
    </source>
</evidence>
<feature type="compositionally biased region" description="Low complexity" evidence="5">
    <location>
        <begin position="607"/>
        <end position="623"/>
    </location>
</feature>
<dbReference type="AlphaFoldDB" id="A0A2R5GQC5"/>
<comment type="caution">
    <text evidence="6">The sequence shown here is derived from an EMBL/GenBank/DDBJ whole genome shotgun (WGS) entry which is preliminary data.</text>
</comment>
<dbReference type="EMBL" id="BEYU01000142">
    <property type="protein sequence ID" value="GBG33072.1"/>
    <property type="molecule type" value="Genomic_DNA"/>
</dbReference>
<feature type="region of interest" description="Disordered" evidence="5">
    <location>
        <begin position="53"/>
        <end position="89"/>
    </location>
</feature>
<evidence type="ECO:0000256" key="3">
    <source>
        <dbReference type="ARBA" id="ARBA00022927"/>
    </source>
</evidence>
<feature type="compositionally biased region" description="Low complexity" evidence="5">
    <location>
        <begin position="637"/>
        <end position="647"/>
    </location>
</feature>
<feature type="repeat" description="ARM" evidence="4">
    <location>
        <begin position="241"/>
        <end position="277"/>
    </location>
</feature>
<dbReference type="OrthoDB" id="29145at2759"/>
<evidence type="ECO:0000256" key="2">
    <source>
        <dbReference type="ARBA" id="ARBA00022448"/>
    </source>
</evidence>
<sequence>MNLLDGVHFDNLESAGGEDTLGSSKSLGRASSGGSFRKSLDVAEAREGRIQRSVEIRKRQRGATAQAKRRRALEKQERAEGAAQDSYTADQVSQALHDLDVPENTARAVADLRAWLSLAPLRASCEPELAQQEHDRYTHSDVATQLCIDRGMVEKMLPLLRVDPRADDAEARFDLAFNATWCITNIATGTAEQTQATLCAVPALTTLLNRGPRKVRDQAAWALGNMAAENQSVREELIRVGVIPPLVILLREPHSPEAIRVKRTAAWALCNLARGDQTSGKPFFSAAAHLALVEILESYTDQALREGFQSDAGALISEVLWTLTFLSAKEPTLCIILVHQKILTHLVRLFTACKGELSICIPSLRALANLIPLRLESPPGREASLVTAVCQQPGFLDTLQSMMVEGESAARVREAIWTVANLFTLGLQTKSGGPLSQDETAVVHDLMCRFAAPLCVFFTKYTSEFMLPASTALLNLVNREDVSVLINVINEPTSPRVLDVFISLLQERDIDIVYRALDFVEMVLARLSNPFAAARLGGRSGVRLVMDYEGIEALEHLEMRQLPAAHSNLCARAHRLVDRFFGVDFEEAEEAEAMQLPEQGANMFKFPASSTPSTQPNSSPASAGRGAHLLRPAWLAQQQGQQQMQQMHTDSKQRTLPECGFNAKMET</sequence>
<protein>
    <submittedName>
        <fullName evidence="6">Importin subunit alpha</fullName>
    </submittedName>
</protein>
<dbReference type="Gene3D" id="1.25.10.10">
    <property type="entry name" value="Leucine-rich Repeat Variant"/>
    <property type="match status" value="1"/>
</dbReference>
<organism evidence="6 7">
    <name type="scientific">Hondaea fermentalgiana</name>
    <dbReference type="NCBI Taxonomy" id="2315210"/>
    <lineage>
        <taxon>Eukaryota</taxon>
        <taxon>Sar</taxon>
        <taxon>Stramenopiles</taxon>
        <taxon>Bigyra</taxon>
        <taxon>Labyrinthulomycetes</taxon>
        <taxon>Thraustochytrida</taxon>
        <taxon>Thraustochytriidae</taxon>
        <taxon>Hondaea</taxon>
    </lineage>
</organism>
<keyword evidence="7" id="KW-1185">Reference proteome</keyword>
<evidence type="ECO:0000313" key="7">
    <source>
        <dbReference type="Proteomes" id="UP000241890"/>
    </source>
</evidence>
<dbReference type="SUPFAM" id="SSF48371">
    <property type="entry name" value="ARM repeat"/>
    <property type="match status" value="1"/>
</dbReference>